<dbReference type="PANTHER" id="PTHR34311">
    <property type="entry name" value="PROTEIN CBG21698-RELATED"/>
    <property type="match status" value="1"/>
</dbReference>
<feature type="chain" id="PRO_5036221143" evidence="1">
    <location>
        <begin position="18"/>
        <end position="219"/>
    </location>
</feature>
<proteinExistence type="predicted"/>
<dbReference type="Proteomes" id="UP000783686">
    <property type="component" value="Unassembled WGS sequence"/>
</dbReference>
<name>A0A811KRI6_9BILA</name>
<protein>
    <submittedName>
        <fullName evidence="2">Uncharacterized protein</fullName>
    </submittedName>
</protein>
<dbReference type="PANTHER" id="PTHR34311:SF7">
    <property type="entry name" value="NEMATODE SPECIFIC PEPTIDE FAMILY"/>
    <property type="match status" value="1"/>
</dbReference>
<dbReference type="OrthoDB" id="5778601at2759"/>
<organism evidence="2 3">
    <name type="scientific">Bursaphelenchus okinawaensis</name>
    <dbReference type="NCBI Taxonomy" id="465554"/>
    <lineage>
        <taxon>Eukaryota</taxon>
        <taxon>Metazoa</taxon>
        <taxon>Ecdysozoa</taxon>
        <taxon>Nematoda</taxon>
        <taxon>Chromadorea</taxon>
        <taxon>Rhabditida</taxon>
        <taxon>Tylenchina</taxon>
        <taxon>Tylenchomorpha</taxon>
        <taxon>Aphelenchoidea</taxon>
        <taxon>Aphelenchoididae</taxon>
        <taxon>Bursaphelenchus</taxon>
    </lineage>
</organism>
<sequence>MKLLAALLTFVLPAVSALNNCTIEDLKEAQAVFGKKLGLDSGKDWNHPLALFDAIQKFYAQDGVKGILDVCNAINAELDSLNKKDIDFRTCFDPRFLLSNDDTPEHALHYISVVSYLRFQCGAGFYTAAQNWECISNTFRAASTQLLDEVTSVVKRLANTDLFEFEKCDVIKQGERPYYKPFQDRCNSGPVTYFACESYNTFFTSIYADCKSECKGKLL</sequence>
<reference evidence="2" key="1">
    <citation type="submission" date="2020-09" db="EMBL/GenBank/DDBJ databases">
        <authorList>
            <person name="Kikuchi T."/>
        </authorList>
    </citation>
    <scope>NUCLEOTIDE SEQUENCE</scope>
    <source>
        <strain evidence="2">SH1</strain>
    </source>
</reference>
<accession>A0A811KRI6</accession>
<dbReference type="EMBL" id="CAJFDH010000004">
    <property type="protein sequence ID" value="CAD5219134.1"/>
    <property type="molecule type" value="Genomic_DNA"/>
</dbReference>
<evidence type="ECO:0000313" key="2">
    <source>
        <dbReference type="EMBL" id="CAD5219134.1"/>
    </source>
</evidence>
<dbReference type="AlphaFoldDB" id="A0A811KRI6"/>
<dbReference type="EMBL" id="CAJFCW020000004">
    <property type="protein sequence ID" value="CAG9112347.1"/>
    <property type="molecule type" value="Genomic_DNA"/>
</dbReference>
<gene>
    <name evidence="2" type="ORF">BOKJ2_LOCUS8292</name>
</gene>
<evidence type="ECO:0000313" key="3">
    <source>
        <dbReference type="Proteomes" id="UP000614601"/>
    </source>
</evidence>
<comment type="caution">
    <text evidence="2">The sequence shown here is derived from an EMBL/GenBank/DDBJ whole genome shotgun (WGS) entry which is preliminary data.</text>
</comment>
<feature type="signal peptide" evidence="1">
    <location>
        <begin position="1"/>
        <end position="17"/>
    </location>
</feature>
<keyword evidence="1" id="KW-0732">Signal</keyword>
<dbReference type="Proteomes" id="UP000614601">
    <property type="component" value="Unassembled WGS sequence"/>
</dbReference>
<keyword evidence="3" id="KW-1185">Reference proteome</keyword>
<evidence type="ECO:0000256" key="1">
    <source>
        <dbReference type="SAM" id="SignalP"/>
    </source>
</evidence>